<dbReference type="EC" id="2.3.1.-" evidence="5"/>
<evidence type="ECO:0000313" key="6">
    <source>
        <dbReference type="Proteomes" id="UP001623559"/>
    </source>
</evidence>
<dbReference type="EMBL" id="JBEWZG010000002">
    <property type="protein sequence ID" value="MFL0206166.1"/>
    <property type="molecule type" value="Genomic_DNA"/>
</dbReference>
<evidence type="ECO:0000256" key="4">
    <source>
        <dbReference type="ARBA" id="ARBA00023315"/>
    </source>
</evidence>
<dbReference type="Gene3D" id="2.160.10.10">
    <property type="entry name" value="Hexapeptide repeat proteins"/>
    <property type="match status" value="1"/>
</dbReference>
<evidence type="ECO:0000313" key="5">
    <source>
        <dbReference type="EMBL" id="MFL0206166.1"/>
    </source>
</evidence>
<dbReference type="SUPFAM" id="SSF51161">
    <property type="entry name" value="Trimeric LpxA-like enzymes"/>
    <property type="match status" value="1"/>
</dbReference>
<dbReference type="Proteomes" id="UP001623559">
    <property type="component" value="Unassembled WGS sequence"/>
</dbReference>
<reference evidence="5 6" key="1">
    <citation type="submission" date="2024-07" db="EMBL/GenBank/DDBJ databases">
        <authorList>
            <person name="Pitt A."/>
            <person name="Hahn M.W."/>
        </authorList>
    </citation>
    <scope>NUCLEOTIDE SEQUENCE [LARGE SCALE GENOMIC DNA]</scope>
    <source>
        <strain evidence="5 6">2-AUSEE-184A6</strain>
    </source>
</reference>
<keyword evidence="4 5" id="KW-0012">Acyltransferase</keyword>
<organism evidence="5 6">
    <name type="scientific">Aquirufa novilacunae</name>
    <dbReference type="NCBI Taxonomy" id="3139305"/>
    <lineage>
        <taxon>Bacteria</taxon>
        <taxon>Pseudomonadati</taxon>
        <taxon>Bacteroidota</taxon>
        <taxon>Cytophagia</taxon>
        <taxon>Cytophagales</taxon>
        <taxon>Flectobacillaceae</taxon>
        <taxon>Aquirufa</taxon>
    </lineage>
</organism>
<dbReference type="InterPro" id="IPR011004">
    <property type="entry name" value="Trimer_LpxA-like_sf"/>
</dbReference>
<dbReference type="Pfam" id="PF00132">
    <property type="entry name" value="Hexapep"/>
    <property type="match status" value="1"/>
</dbReference>
<evidence type="ECO:0000256" key="1">
    <source>
        <dbReference type="ARBA" id="ARBA00007274"/>
    </source>
</evidence>
<dbReference type="InterPro" id="IPR018357">
    <property type="entry name" value="Hexapep_transf_CS"/>
</dbReference>
<dbReference type="InterPro" id="IPR050179">
    <property type="entry name" value="Trans_hexapeptide_repeat"/>
</dbReference>
<dbReference type="PANTHER" id="PTHR43300:SF11">
    <property type="entry name" value="ACETYLTRANSFERASE RV3034C-RELATED"/>
    <property type="match status" value="1"/>
</dbReference>
<keyword evidence="3" id="KW-0677">Repeat</keyword>
<evidence type="ECO:0000256" key="3">
    <source>
        <dbReference type="ARBA" id="ARBA00022737"/>
    </source>
</evidence>
<dbReference type="PROSITE" id="PS00101">
    <property type="entry name" value="HEXAPEP_TRANSFERASES"/>
    <property type="match status" value="1"/>
</dbReference>
<comment type="similarity">
    <text evidence="1">Belongs to the transferase hexapeptide repeat family.</text>
</comment>
<evidence type="ECO:0000256" key="2">
    <source>
        <dbReference type="ARBA" id="ARBA00022679"/>
    </source>
</evidence>
<dbReference type="GO" id="GO:0016746">
    <property type="term" value="F:acyltransferase activity"/>
    <property type="evidence" value="ECO:0007669"/>
    <property type="project" value="UniProtKB-KW"/>
</dbReference>
<sequence length="229" mass="25833">MKRLAKIDLIWGNPIFNIFLKNSFTIFIRNFVNRIYIVCLNYNANVIVGFNSYISNVVFLGDNIIHDNCSVINCSIGRKTYISSNSMIKNCEVGSFCSIGKFSIIGLSKHPISQFISTHPFIYSSYNEFYSKSNFVTSDATLIGNDVWIGDRVTIIGGIEIGNGAIVAAGSIVTKSVLPYSIVGGVPAKHIRFRFDENKIRKFEEMNWWNWKDVDILNQIDNFKIDGAN</sequence>
<comment type="caution">
    <text evidence="5">The sequence shown here is derived from an EMBL/GenBank/DDBJ whole genome shotgun (WGS) entry which is preliminary data.</text>
</comment>
<accession>A0ABW8SYZ0</accession>
<protein>
    <submittedName>
        <fullName evidence="5">CatB-related O-acetyltransferase</fullName>
        <ecNumber evidence="5">2.3.1.-</ecNumber>
    </submittedName>
</protein>
<dbReference type="RefSeq" id="WP_406777747.1">
    <property type="nucleotide sequence ID" value="NZ_JBEWZG010000002.1"/>
</dbReference>
<proteinExistence type="inferred from homology"/>
<dbReference type="InterPro" id="IPR001451">
    <property type="entry name" value="Hexapep"/>
</dbReference>
<dbReference type="PANTHER" id="PTHR43300">
    <property type="entry name" value="ACETYLTRANSFERASE"/>
    <property type="match status" value="1"/>
</dbReference>
<name>A0ABW8SYZ0_9BACT</name>
<dbReference type="CDD" id="cd03349">
    <property type="entry name" value="LbH_XAT"/>
    <property type="match status" value="1"/>
</dbReference>
<keyword evidence="2 5" id="KW-0808">Transferase</keyword>
<gene>
    <name evidence="5" type="ORF">V7S74_05385</name>
</gene>